<dbReference type="EMBL" id="SUNJ01005020">
    <property type="protein sequence ID" value="TPP63972.1"/>
    <property type="molecule type" value="Genomic_DNA"/>
</dbReference>
<name>A0A504YPJ6_FASGI</name>
<evidence type="ECO:0000313" key="1">
    <source>
        <dbReference type="EMBL" id="TPP63972.1"/>
    </source>
</evidence>
<protein>
    <submittedName>
        <fullName evidence="1">Uncharacterized protein</fullName>
    </submittedName>
</protein>
<dbReference type="Proteomes" id="UP000316759">
    <property type="component" value="Unassembled WGS sequence"/>
</dbReference>
<dbReference type="AlphaFoldDB" id="A0A504YPJ6"/>
<organism evidence="1 2">
    <name type="scientific">Fasciola gigantica</name>
    <name type="common">Giant liver fluke</name>
    <dbReference type="NCBI Taxonomy" id="46835"/>
    <lineage>
        <taxon>Eukaryota</taxon>
        <taxon>Metazoa</taxon>
        <taxon>Spiralia</taxon>
        <taxon>Lophotrochozoa</taxon>
        <taxon>Platyhelminthes</taxon>
        <taxon>Trematoda</taxon>
        <taxon>Digenea</taxon>
        <taxon>Plagiorchiida</taxon>
        <taxon>Echinostomata</taxon>
        <taxon>Echinostomatoidea</taxon>
        <taxon>Fasciolidae</taxon>
        <taxon>Fasciola</taxon>
    </lineage>
</organism>
<sequence length="153" mass="17959">MVSTFHRLNNIGKMFPESVKTIWNHLYRKRTPSCGLFSVAESVLNIYLEPLSNILHNFTNVVDFFTAKQVLDPSCTIFILSLFGNIWLSDLIDKFMIDFQRTLFNLKMYGEEVRAHFQSVMKLLEPEPSGKFNVDTFQPEFVLIVWWLIEETE</sequence>
<reference evidence="1 2" key="1">
    <citation type="submission" date="2019-04" db="EMBL/GenBank/DDBJ databases">
        <title>Annotation for the trematode Fasciola gigantica.</title>
        <authorList>
            <person name="Choi Y.-J."/>
        </authorList>
    </citation>
    <scope>NUCLEOTIDE SEQUENCE [LARGE SCALE GENOMIC DNA]</scope>
    <source>
        <strain evidence="1">Uganda_cow_1</strain>
    </source>
</reference>
<accession>A0A504YPJ6</accession>
<gene>
    <name evidence="1" type="ORF">FGIG_00561</name>
</gene>
<evidence type="ECO:0000313" key="2">
    <source>
        <dbReference type="Proteomes" id="UP000316759"/>
    </source>
</evidence>
<proteinExistence type="predicted"/>
<comment type="caution">
    <text evidence="1">The sequence shown here is derived from an EMBL/GenBank/DDBJ whole genome shotgun (WGS) entry which is preliminary data.</text>
</comment>
<keyword evidence="2" id="KW-1185">Reference proteome</keyword>